<dbReference type="Pfam" id="PF00856">
    <property type="entry name" value="SET"/>
    <property type="match status" value="1"/>
</dbReference>
<sequence length="201" mass="21775">MGWGVRALQAIPPGTFICEYVGELISDAEADVREDDSYLFDLDNKDGEVYCIDARYYGNVSRFINHLCDPNIIPVRVFMLHQDLRFPRIAFFSSRAIRPGEELGGREATGGRWGRGSFLLTPPDNLGGGRGRGPPPARAAPPPPPPVPESGGGGGDPTEPPPWSPPMEPPSAAPIGPRSPHRDPIGPYSPYRAPEPPYRAP</sequence>
<dbReference type="PROSITE" id="PS50280">
    <property type="entry name" value="SET"/>
    <property type="match status" value="1"/>
</dbReference>
<dbReference type="GO" id="GO:0000122">
    <property type="term" value="P:negative regulation of transcription by RNA polymerase II"/>
    <property type="evidence" value="ECO:0007669"/>
    <property type="project" value="TreeGrafter"/>
</dbReference>
<dbReference type="GO" id="GO:0005634">
    <property type="term" value="C:nucleus"/>
    <property type="evidence" value="ECO:0007669"/>
    <property type="project" value="TreeGrafter"/>
</dbReference>
<dbReference type="GO" id="GO:0002039">
    <property type="term" value="F:p53 binding"/>
    <property type="evidence" value="ECO:0007669"/>
    <property type="project" value="InterPro"/>
</dbReference>
<dbReference type="Proteomes" id="UP000694556">
    <property type="component" value="Unassembled WGS sequence"/>
</dbReference>
<feature type="compositionally biased region" description="Pro residues" evidence="1">
    <location>
        <begin position="133"/>
        <end position="148"/>
    </location>
</feature>
<feature type="compositionally biased region" description="Pro residues" evidence="1">
    <location>
        <begin position="158"/>
        <end position="172"/>
    </location>
</feature>
<dbReference type="SUPFAM" id="SSF82199">
    <property type="entry name" value="SET domain"/>
    <property type="match status" value="1"/>
</dbReference>
<name>A0A8C3BT05_CAIMO</name>
<reference evidence="3" key="1">
    <citation type="submission" date="2025-08" db="UniProtKB">
        <authorList>
            <consortium name="Ensembl"/>
        </authorList>
    </citation>
    <scope>IDENTIFICATION</scope>
</reference>
<dbReference type="GO" id="GO:0046974">
    <property type="term" value="F:histone H3K9 methyltransferase activity"/>
    <property type="evidence" value="ECO:0007669"/>
    <property type="project" value="TreeGrafter"/>
</dbReference>
<accession>A0A8C3BT05</accession>
<dbReference type="PANTHER" id="PTHR46307">
    <property type="entry name" value="G9A, ISOFORM B"/>
    <property type="match status" value="1"/>
</dbReference>
<proteinExistence type="predicted"/>
<evidence type="ECO:0000313" key="4">
    <source>
        <dbReference type="Proteomes" id="UP000694556"/>
    </source>
</evidence>
<dbReference type="Gene3D" id="2.170.270.10">
    <property type="entry name" value="SET domain"/>
    <property type="match status" value="1"/>
</dbReference>
<dbReference type="InterPro" id="IPR046341">
    <property type="entry name" value="SET_dom_sf"/>
</dbReference>
<reference evidence="3" key="2">
    <citation type="submission" date="2025-09" db="UniProtKB">
        <authorList>
            <consortium name="Ensembl"/>
        </authorList>
    </citation>
    <scope>IDENTIFICATION</scope>
</reference>
<organism evidence="3 4">
    <name type="scientific">Cairina moschata</name>
    <name type="common">Muscovy duck</name>
    <dbReference type="NCBI Taxonomy" id="8855"/>
    <lineage>
        <taxon>Eukaryota</taxon>
        <taxon>Metazoa</taxon>
        <taxon>Chordata</taxon>
        <taxon>Craniata</taxon>
        <taxon>Vertebrata</taxon>
        <taxon>Euteleostomi</taxon>
        <taxon>Archelosauria</taxon>
        <taxon>Archosauria</taxon>
        <taxon>Dinosauria</taxon>
        <taxon>Saurischia</taxon>
        <taxon>Theropoda</taxon>
        <taxon>Coelurosauria</taxon>
        <taxon>Aves</taxon>
        <taxon>Neognathae</taxon>
        <taxon>Galloanserae</taxon>
        <taxon>Anseriformes</taxon>
        <taxon>Anatidae</taxon>
        <taxon>Anatinae</taxon>
        <taxon>Cairina</taxon>
    </lineage>
</organism>
<feature type="region of interest" description="Disordered" evidence="1">
    <location>
        <begin position="101"/>
        <end position="201"/>
    </location>
</feature>
<dbReference type="InterPro" id="IPR001214">
    <property type="entry name" value="SET_dom"/>
</dbReference>
<dbReference type="GO" id="GO:0000785">
    <property type="term" value="C:chromatin"/>
    <property type="evidence" value="ECO:0007669"/>
    <property type="project" value="TreeGrafter"/>
</dbReference>
<dbReference type="InterPro" id="IPR043550">
    <property type="entry name" value="EHMT1/EHMT2"/>
</dbReference>
<dbReference type="SMART" id="SM00317">
    <property type="entry name" value="SET"/>
    <property type="match status" value="1"/>
</dbReference>
<evidence type="ECO:0000313" key="3">
    <source>
        <dbReference type="Ensembl" id="ENSCMMP00000009629.1"/>
    </source>
</evidence>
<protein>
    <recommendedName>
        <fullName evidence="2">SET domain-containing protein</fullName>
    </recommendedName>
</protein>
<dbReference type="PANTHER" id="PTHR46307:SF1">
    <property type="entry name" value="HISTONE-LYSINE N-METHYLTRANSFERASE EHMT2"/>
    <property type="match status" value="1"/>
</dbReference>
<evidence type="ECO:0000259" key="2">
    <source>
        <dbReference type="PROSITE" id="PS50280"/>
    </source>
</evidence>
<dbReference type="Ensembl" id="ENSCMMT00000010612.1">
    <property type="protein sequence ID" value="ENSCMMP00000009629.1"/>
    <property type="gene ID" value="ENSCMMG00000006120.1"/>
</dbReference>
<feature type="domain" description="SET" evidence="2">
    <location>
        <begin position="1"/>
        <end position="108"/>
    </location>
</feature>
<keyword evidence="4" id="KW-1185">Reference proteome</keyword>
<evidence type="ECO:0000256" key="1">
    <source>
        <dbReference type="SAM" id="MobiDB-lite"/>
    </source>
</evidence>
<dbReference type="AlphaFoldDB" id="A0A8C3BT05"/>